<dbReference type="AlphaFoldDB" id="A0AAV4VCD0"/>
<evidence type="ECO:0000313" key="1">
    <source>
        <dbReference type="EMBL" id="GIY67930.1"/>
    </source>
</evidence>
<sequence>MLCGISKCLLLQAWTSGKTRQHLNNRKEKKNSISPELGFQKSSHPLWSGEWIYILLKKKSPEKVMPKNCMEGLFFCSRSSCSHVFCQISERAQARAKHDFPEYNG</sequence>
<keyword evidence="2" id="KW-1185">Reference proteome</keyword>
<accession>A0AAV4VCD0</accession>
<evidence type="ECO:0000313" key="2">
    <source>
        <dbReference type="Proteomes" id="UP001054945"/>
    </source>
</evidence>
<proteinExistence type="predicted"/>
<dbReference type="EMBL" id="BPLR01014296">
    <property type="protein sequence ID" value="GIY67930.1"/>
    <property type="molecule type" value="Genomic_DNA"/>
</dbReference>
<name>A0AAV4VCD0_CAEEX</name>
<protein>
    <submittedName>
        <fullName evidence="1">Uncharacterized protein</fullName>
    </submittedName>
</protein>
<comment type="caution">
    <text evidence="1">The sequence shown here is derived from an EMBL/GenBank/DDBJ whole genome shotgun (WGS) entry which is preliminary data.</text>
</comment>
<dbReference type="Proteomes" id="UP001054945">
    <property type="component" value="Unassembled WGS sequence"/>
</dbReference>
<gene>
    <name evidence="1" type="ORF">CEXT_15381</name>
</gene>
<organism evidence="1 2">
    <name type="scientific">Caerostris extrusa</name>
    <name type="common">Bark spider</name>
    <name type="synonym">Caerostris bankana</name>
    <dbReference type="NCBI Taxonomy" id="172846"/>
    <lineage>
        <taxon>Eukaryota</taxon>
        <taxon>Metazoa</taxon>
        <taxon>Ecdysozoa</taxon>
        <taxon>Arthropoda</taxon>
        <taxon>Chelicerata</taxon>
        <taxon>Arachnida</taxon>
        <taxon>Araneae</taxon>
        <taxon>Araneomorphae</taxon>
        <taxon>Entelegynae</taxon>
        <taxon>Araneoidea</taxon>
        <taxon>Araneidae</taxon>
        <taxon>Caerostris</taxon>
    </lineage>
</organism>
<reference evidence="1 2" key="1">
    <citation type="submission" date="2021-06" db="EMBL/GenBank/DDBJ databases">
        <title>Caerostris extrusa draft genome.</title>
        <authorList>
            <person name="Kono N."/>
            <person name="Arakawa K."/>
        </authorList>
    </citation>
    <scope>NUCLEOTIDE SEQUENCE [LARGE SCALE GENOMIC DNA]</scope>
</reference>